<keyword evidence="2" id="KW-0808">Transferase</keyword>
<sequence>MRKLYIGNKNYSSWSMRPWILMKQAGIPFEEVKVRFDSFEADSQFKKTIGALNPVAKVPVLADGDLVVWDTLAIAEYLAETFPEKQLWPRAAADRARARSICAEMHSGLGSLRSLCPMNIEASLADVGARLLKDNPGLQADLDRVVQMWSGLLDAHGGPLLFGGFSIADSYFAPVGTRIKTYGLPVPPAISAYIERVQALPGVKAWVDDALAEKDFVAFDEPYRTAR</sequence>
<dbReference type="RefSeq" id="WP_124960463.1">
    <property type="nucleotide sequence ID" value="NZ_RQXU01000014.1"/>
</dbReference>
<evidence type="ECO:0000313" key="4">
    <source>
        <dbReference type="Proteomes" id="UP000271137"/>
    </source>
</evidence>
<organism evidence="2 5">
    <name type="scientific">Variovorax beijingensis</name>
    <dbReference type="NCBI Taxonomy" id="2496117"/>
    <lineage>
        <taxon>Bacteria</taxon>
        <taxon>Pseudomonadati</taxon>
        <taxon>Pseudomonadota</taxon>
        <taxon>Betaproteobacteria</taxon>
        <taxon>Burkholderiales</taxon>
        <taxon>Comamonadaceae</taxon>
        <taxon>Variovorax</taxon>
    </lineage>
</organism>
<dbReference type="Pfam" id="PF13409">
    <property type="entry name" value="GST_N_2"/>
    <property type="match status" value="1"/>
</dbReference>
<dbReference type="Gene3D" id="3.40.30.10">
    <property type="entry name" value="Glutaredoxin"/>
    <property type="match status" value="1"/>
</dbReference>
<gene>
    <name evidence="2" type="ORF">EH244_21980</name>
    <name evidence="3" type="ORF">EJO66_18680</name>
</gene>
<evidence type="ECO:0000259" key="1">
    <source>
        <dbReference type="PROSITE" id="PS50404"/>
    </source>
</evidence>
<evidence type="ECO:0000313" key="5">
    <source>
        <dbReference type="Proteomes" id="UP000271590"/>
    </source>
</evidence>
<dbReference type="FunFam" id="3.40.30.10:FF:000206">
    <property type="entry name" value="Probable glutathione S-transferase"/>
    <property type="match status" value="1"/>
</dbReference>
<proteinExistence type="predicted"/>
<dbReference type="Gene3D" id="1.20.1050.10">
    <property type="match status" value="1"/>
</dbReference>
<dbReference type="InterPro" id="IPR036249">
    <property type="entry name" value="Thioredoxin-like_sf"/>
</dbReference>
<dbReference type="InterPro" id="IPR040079">
    <property type="entry name" value="Glutathione_S-Trfase"/>
</dbReference>
<dbReference type="SUPFAM" id="SSF47616">
    <property type="entry name" value="GST C-terminal domain-like"/>
    <property type="match status" value="1"/>
</dbReference>
<dbReference type="PROSITE" id="PS50404">
    <property type="entry name" value="GST_NTER"/>
    <property type="match status" value="1"/>
</dbReference>
<dbReference type="EMBL" id="RQXU01000014">
    <property type="protein sequence ID" value="RRH86282.1"/>
    <property type="molecule type" value="Genomic_DNA"/>
</dbReference>
<dbReference type="CDD" id="cd03043">
    <property type="entry name" value="GST_N_1"/>
    <property type="match status" value="1"/>
</dbReference>
<comment type="caution">
    <text evidence="2">The sequence shown here is derived from an EMBL/GenBank/DDBJ whole genome shotgun (WGS) entry which is preliminary data.</text>
</comment>
<protein>
    <submittedName>
        <fullName evidence="2">Glutathione S-transferase family protein</fullName>
    </submittedName>
</protein>
<accession>A0A3P3EKF8</accession>
<dbReference type="InterPro" id="IPR004045">
    <property type="entry name" value="Glutathione_S-Trfase_N"/>
</dbReference>
<evidence type="ECO:0000313" key="3">
    <source>
        <dbReference type="EMBL" id="RSZ33993.1"/>
    </source>
</evidence>
<dbReference type="AlphaFoldDB" id="A0A3P3EKF8"/>
<reference evidence="2 5" key="1">
    <citation type="submission" date="2018-11" db="EMBL/GenBank/DDBJ databases">
        <title>The genome of Variovorax sp T529.</title>
        <authorList>
            <person name="Gao J."/>
        </authorList>
    </citation>
    <scope>NUCLEOTIDE SEQUENCE [LARGE SCALE GENOMIC DNA]</scope>
    <source>
        <strain evidence="2 5">T529</strain>
    </source>
</reference>
<dbReference type="GO" id="GO:0006559">
    <property type="term" value="P:L-phenylalanine catabolic process"/>
    <property type="evidence" value="ECO:0007669"/>
    <property type="project" value="TreeGrafter"/>
</dbReference>
<dbReference type="GO" id="GO:0006749">
    <property type="term" value="P:glutathione metabolic process"/>
    <property type="evidence" value="ECO:0007669"/>
    <property type="project" value="TreeGrafter"/>
</dbReference>
<dbReference type="Pfam" id="PF13410">
    <property type="entry name" value="GST_C_2"/>
    <property type="match status" value="1"/>
</dbReference>
<name>A0A3P3EKF8_9BURK</name>
<dbReference type="PANTHER" id="PTHR42673:SF4">
    <property type="entry name" value="MALEYLACETOACETATE ISOMERASE"/>
    <property type="match status" value="1"/>
</dbReference>
<dbReference type="SUPFAM" id="SSF52833">
    <property type="entry name" value="Thioredoxin-like"/>
    <property type="match status" value="1"/>
</dbReference>
<dbReference type="SFLD" id="SFLDS00019">
    <property type="entry name" value="Glutathione_Transferase_(cytos"/>
    <property type="match status" value="1"/>
</dbReference>
<dbReference type="InterPro" id="IPR036282">
    <property type="entry name" value="Glutathione-S-Trfase_C_sf"/>
</dbReference>
<feature type="domain" description="GST N-terminal" evidence="1">
    <location>
        <begin position="2"/>
        <end position="86"/>
    </location>
</feature>
<dbReference type="Proteomes" id="UP000271590">
    <property type="component" value="Unassembled WGS sequence"/>
</dbReference>
<dbReference type="GO" id="GO:0004364">
    <property type="term" value="F:glutathione transferase activity"/>
    <property type="evidence" value="ECO:0007669"/>
    <property type="project" value="TreeGrafter"/>
</dbReference>
<evidence type="ECO:0000313" key="2">
    <source>
        <dbReference type="EMBL" id="RRH86282.1"/>
    </source>
</evidence>
<keyword evidence="4" id="KW-1185">Reference proteome</keyword>
<dbReference type="Proteomes" id="UP000271137">
    <property type="component" value="Unassembled WGS sequence"/>
</dbReference>
<dbReference type="SFLD" id="SFLDG00358">
    <property type="entry name" value="Main_(cytGST)"/>
    <property type="match status" value="1"/>
</dbReference>
<reference evidence="3 4" key="2">
    <citation type="submission" date="2018-12" db="EMBL/GenBank/DDBJ databases">
        <title>The genome sequences of strain 502.</title>
        <authorList>
            <person name="Gao J."/>
            <person name="Sun J."/>
        </authorList>
    </citation>
    <scope>NUCLEOTIDE SEQUENCE [LARGE SCALE GENOMIC DNA]</scope>
    <source>
        <strain evidence="3 4">502</strain>
    </source>
</reference>
<dbReference type="EMBL" id="RXFQ01000010">
    <property type="protein sequence ID" value="RSZ33993.1"/>
    <property type="molecule type" value="Genomic_DNA"/>
</dbReference>
<dbReference type="GO" id="GO:0016034">
    <property type="term" value="F:maleylacetoacetate isomerase activity"/>
    <property type="evidence" value="ECO:0007669"/>
    <property type="project" value="TreeGrafter"/>
</dbReference>
<dbReference type="PANTHER" id="PTHR42673">
    <property type="entry name" value="MALEYLACETOACETATE ISOMERASE"/>
    <property type="match status" value="1"/>
</dbReference>
<dbReference type="CDD" id="cd03194">
    <property type="entry name" value="GST_C_3"/>
    <property type="match status" value="1"/>
</dbReference>